<evidence type="ECO:0000256" key="1">
    <source>
        <dbReference type="SAM" id="MobiDB-lite"/>
    </source>
</evidence>
<protein>
    <submittedName>
        <fullName evidence="2">Uncharacterized protein</fullName>
    </submittedName>
</protein>
<evidence type="ECO:0000313" key="3">
    <source>
        <dbReference type="Proteomes" id="UP000824219"/>
    </source>
</evidence>
<reference evidence="2 3" key="1">
    <citation type="submission" date="2021-06" db="EMBL/GenBank/DDBJ databases">
        <title>Chromosome-level genome assembly of the red-tail catfish (Hemibagrus wyckioides).</title>
        <authorList>
            <person name="Shao F."/>
        </authorList>
    </citation>
    <scope>NUCLEOTIDE SEQUENCE [LARGE SCALE GENOMIC DNA]</scope>
    <source>
        <strain evidence="2">EC202008001</strain>
        <tissue evidence="2">Blood</tissue>
    </source>
</reference>
<feature type="region of interest" description="Disordered" evidence="1">
    <location>
        <begin position="1"/>
        <end position="43"/>
    </location>
</feature>
<comment type="caution">
    <text evidence="2">The sequence shown here is derived from an EMBL/GenBank/DDBJ whole genome shotgun (WGS) entry which is preliminary data.</text>
</comment>
<keyword evidence="3" id="KW-1185">Reference proteome</keyword>
<accession>A0A9D3P2E0</accession>
<evidence type="ECO:0000313" key="2">
    <source>
        <dbReference type="EMBL" id="KAG7332851.1"/>
    </source>
</evidence>
<name>A0A9D3P2E0_9TELE</name>
<dbReference type="EMBL" id="JAHKSW010000004">
    <property type="protein sequence ID" value="KAG7332851.1"/>
    <property type="molecule type" value="Genomic_DNA"/>
</dbReference>
<gene>
    <name evidence="2" type="ORF">KOW79_002986</name>
</gene>
<feature type="compositionally biased region" description="Basic and acidic residues" evidence="1">
    <location>
        <begin position="1"/>
        <end position="20"/>
    </location>
</feature>
<sequence length="91" mass="9874">MVDREELTGRAEVSHAEERVGPPTRPESKPPTPTVEQTEAKSMFPSTSAVAMQSGEVMSEVNDNVLWSDMVSNVDFTANDSLSDEGVFSGR</sequence>
<proteinExistence type="predicted"/>
<dbReference type="Proteomes" id="UP000824219">
    <property type="component" value="Linkage Group LG04"/>
</dbReference>
<organism evidence="2 3">
    <name type="scientific">Hemibagrus wyckioides</name>
    <dbReference type="NCBI Taxonomy" id="337641"/>
    <lineage>
        <taxon>Eukaryota</taxon>
        <taxon>Metazoa</taxon>
        <taxon>Chordata</taxon>
        <taxon>Craniata</taxon>
        <taxon>Vertebrata</taxon>
        <taxon>Euteleostomi</taxon>
        <taxon>Actinopterygii</taxon>
        <taxon>Neopterygii</taxon>
        <taxon>Teleostei</taxon>
        <taxon>Ostariophysi</taxon>
        <taxon>Siluriformes</taxon>
        <taxon>Bagridae</taxon>
        <taxon>Hemibagrus</taxon>
    </lineage>
</organism>
<feature type="compositionally biased region" description="Pro residues" evidence="1">
    <location>
        <begin position="23"/>
        <end position="33"/>
    </location>
</feature>
<dbReference type="AlphaFoldDB" id="A0A9D3P2E0"/>